<protein>
    <submittedName>
        <fullName evidence="2">Uncharacterized protein</fullName>
    </submittedName>
</protein>
<gene>
    <name evidence="2" type="ORF">GWK47_027356</name>
</gene>
<reference evidence="2" key="1">
    <citation type="submission" date="2020-07" db="EMBL/GenBank/DDBJ databases">
        <title>The High-quality genome of the commercially important snow crab, Chionoecetes opilio.</title>
        <authorList>
            <person name="Jeong J.-H."/>
            <person name="Ryu S."/>
        </authorList>
    </citation>
    <scope>NUCLEOTIDE SEQUENCE</scope>
    <source>
        <strain evidence="2">MADBK_172401_WGS</strain>
        <tissue evidence="2">Digestive gland</tissue>
    </source>
</reference>
<evidence type="ECO:0000313" key="3">
    <source>
        <dbReference type="Proteomes" id="UP000770661"/>
    </source>
</evidence>
<proteinExistence type="predicted"/>
<organism evidence="2 3">
    <name type="scientific">Chionoecetes opilio</name>
    <name type="common">Atlantic snow crab</name>
    <name type="synonym">Cancer opilio</name>
    <dbReference type="NCBI Taxonomy" id="41210"/>
    <lineage>
        <taxon>Eukaryota</taxon>
        <taxon>Metazoa</taxon>
        <taxon>Ecdysozoa</taxon>
        <taxon>Arthropoda</taxon>
        <taxon>Crustacea</taxon>
        <taxon>Multicrustacea</taxon>
        <taxon>Malacostraca</taxon>
        <taxon>Eumalacostraca</taxon>
        <taxon>Eucarida</taxon>
        <taxon>Decapoda</taxon>
        <taxon>Pleocyemata</taxon>
        <taxon>Brachyura</taxon>
        <taxon>Eubrachyura</taxon>
        <taxon>Majoidea</taxon>
        <taxon>Majidae</taxon>
        <taxon>Chionoecetes</taxon>
    </lineage>
</organism>
<dbReference type="Proteomes" id="UP000770661">
    <property type="component" value="Unassembled WGS sequence"/>
</dbReference>
<accession>A0A8J8WC79</accession>
<dbReference type="OrthoDB" id="6342712at2759"/>
<evidence type="ECO:0000256" key="1">
    <source>
        <dbReference type="SAM" id="MobiDB-lite"/>
    </source>
</evidence>
<sequence length="186" mass="20465">MAANGLRNAPAGHRDAHDGPVPIASTSETQPLIGRDSPPPRYSTIEPSWEVPLNNPGHTHNLATHAPPIAQSPAARPGWWSWVPGPAQMFPPGLEHLASVQSVYIRRKGRRYCVWRGSEVIYTVRRMRDVADTMLYRVQNNACLDVLLLNFTKHSEGLCSPPSMVPTTPNTPAERVHNTVGYANPP</sequence>
<feature type="region of interest" description="Disordered" evidence="1">
    <location>
        <begin position="1"/>
        <end position="54"/>
    </location>
</feature>
<dbReference type="AlphaFoldDB" id="A0A8J8WC79"/>
<name>A0A8J8WC79_CHIOP</name>
<comment type="caution">
    <text evidence="2">The sequence shown here is derived from an EMBL/GenBank/DDBJ whole genome shotgun (WGS) entry which is preliminary data.</text>
</comment>
<feature type="region of interest" description="Disordered" evidence="1">
    <location>
        <begin position="163"/>
        <end position="186"/>
    </location>
</feature>
<evidence type="ECO:0000313" key="2">
    <source>
        <dbReference type="EMBL" id="KAG0693853.1"/>
    </source>
</evidence>
<keyword evidence="3" id="KW-1185">Reference proteome</keyword>
<dbReference type="EMBL" id="JACEEZ010026243">
    <property type="protein sequence ID" value="KAG0693853.1"/>
    <property type="molecule type" value="Genomic_DNA"/>
</dbReference>